<comment type="caution">
    <text evidence="1">The sequence shown here is derived from an EMBL/GenBank/DDBJ whole genome shotgun (WGS) entry which is preliminary data.</text>
</comment>
<dbReference type="EMBL" id="ANNX02000046">
    <property type="protein sequence ID" value="KYC37568.1"/>
    <property type="molecule type" value="Genomic_DNA"/>
</dbReference>
<sequence>MNLLRIRIHHLIEQLADEDLESFWSSVHAMHCDFYMFKAIQEVKRSQQPWDTLTHEEALRLLIFS</sequence>
<keyword evidence="2" id="KW-1185">Reference proteome</keyword>
<dbReference type="OrthoDB" id="488616at2"/>
<evidence type="ECO:0000313" key="2">
    <source>
        <dbReference type="Proteomes" id="UP000076925"/>
    </source>
</evidence>
<reference evidence="1 2" key="1">
    <citation type="journal article" date="2013" name="Genome Biol. Evol.">
        <title>Genomes of Stigonematalean cyanobacteria (subsection V) and the evolution of oxygenic photosynthesis from prokaryotes to plastids.</title>
        <authorList>
            <person name="Dagan T."/>
            <person name="Roettger M."/>
            <person name="Stucken K."/>
            <person name="Landan G."/>
            <person name="Koch R."/>
            <person name="Major P."/>
            <person name="Gould S.B."/>
            <person name="Goremykin V.V."/>
            <person name="Rippka R."/>
            <person name="Tandeau de Marsac N."/>
            <person name="Gugger M."/>
            <person name="Lockhart P.J."/>
            <person name="Allen J.F."/>
            <person name="Brune I."/>
            <person name="Maus I."/>
            <person name="Puhler A."/>
            <person name="Martin W.F."/>
        </authorList>
    </citation>
    <scope>NUCLEOTIDE SEQUENCE [LARGE SCALE GENOMIC DNA]</scope>
    <source>
        <strain evidence="1 2">PCC 7110</strain>
    </source>
</reference>
<accession>A0A139WYR0</accession>
<dbReference type="AlphaFoldDB" id="A0A139WYR0"/>
<gene>
    <name evidence="1" type="ORF">WA1_39555</name>
</gene>
<name>A0A139WYR0_9CYAN</name>
<proteinExistence type="predicted"/>
<dbReference type="Proteomes" id="UP000076925">
    <property type="component" value="Unassembled WGS sequence"/>
</dbReference>
<organism evidence="1 2">
    <name type="scientific">Scytonema hofmannii PCC 7110</name>
    <dbReference type="NCBI Taxonomy" id="128403"/>
    <lineage>
        <taxon>Bacteria</taxon>
        <taxon>Bacillati</taxon>
        <taxon>Cyanobacteriota</taxon>
        <taxon>Cyanophyceae</taxon>
        <taxon>Nostocales</taxon>
        <taxon>Scytonemataceae</taxon>
        <taxon>Scytonema</taxon>
    </lineage>
</organism>
<dbReference type="RefSeq" id="WP_017746116.1">
    <property type="nucleotide sequence ID" value="NZ_KQ976354.1"/>
</dbReference>
<evidence type="ECO:0000313" key="1">
    <source>
        <dbReference type="EMBL" id="KYC37568.1"/>
    </source>
</evidence>
<protein>
    <submittedName>
        <fullName evidence="1">Uncharacterized protein</fullName>
    </submittedName>
</protein>